<dbReference type="Proteomes" id="UP000674938">
    <property type="component" value="Unassembled WGS sequence"/>
</dbReference>
<accession>A0A940P9Q6</accession>
<reference evidence="3" key="1">
    <citation type="submission" date="2020-12" db="EMBL/GenBank/DDBJ databases">
        <title>Vagococcus allomyrinae sp. nov. and Enterococcus lavae sp. nov., isolated from the larvae of Allomyrina dichotoma.</title>
        <authorList>
            <person name="Lee S.D."/>
        </authorList>
    </citation>
    <scope>NUCLEOTIDE SEQUENCE</scope>
    <source>
        <strain evidence="3">BWB3-3</strain>
    </source>
</reference>
<feature type="signal peptide" evidence="2">
    <location>
        <begin position="1"/>
        <end position="23"/>
    </location>
</feature>
<evidence type="ECO:0000256" key="2">
    <source>
        <dbReference type="SAM" id="SignalP"/>
    </source>
</evidence>
<feature type="transmembrane region" description="Helical" evidence="1">
    <location>
        <begin position="161"/>
        <end position="181"/>
    </location>
</feature>
<keyword evidence="4" id="KW-1185">Reference proteome</keyword>
<keyword evidence="1" id="KW-0472">Membrane</keyword>
<evidence type="ECO:0000313" key="4">
    <source>
        <dbReference type="Proteomes" id="UP000674938"/>
    </source>
</evidence>
<evidence type="ECO:0000256" key="1">
    <source>
        <dbReference type="SAM" id="Phobius"/>
    </source>
</evidence>
<proteinExistence type="predicted"/>
<keyword evidence="1" id="KW-1133">Transmembrane helix</keyword>
<organism evidence="3 4">
    <name type="scientific">Vagococcus allomyrinae</name>
    <dbReference type="NCBI Taxonomy" id="2794353"/>
    <lineage>
        <taxon>Bacteria</taxon>
        <taxon>Bacillati</taxon>
        <taxon>Bacillota</taxon>
        <taxon>Bacilli</taxon>
        <taxon>Lactobacillales</taxon>
        <taxon>Enterococcaceae</taxon>
        <taxon>Vagococcus</taxon>
    </lineage>
</organism>
<protein>
    <recommendedName>
        <fullName evidence="5">LPXTG cell wall anchor domain-containing protein</fullName>
    </recommendedName>
</protein>
<evidence type="ECO:0000313" key="3">
    <source>
        <dbReference type="EMBL" id="MBP1043625.1"/>
    </source>
</evidence>
<sequence length="190" mass="19150">MKKMLSMLLVALVAIGFALPASAAGAITAAEQSILNELNAGVTAGGGTFYFAASDIAQAENELKANDFDAATCQTVVGHIQAARALVVNNSAGLTATSLNNLLGQLPKAIQDQILDHIYAAADALDLAISSNGTVVNKAGKTVIVPTTKANPVVKATGANYTISFLVFGSLMVAALGAAVIGKKYSATAA</sequence>
<keyword evidence="1" id="KW-0812">Transmembrane</keyword>
<evidence type="ECO:0008006" key="5">
    <source>
        <dbReference type="Google" id="ProtNLM"/>
    </source>
</evidence>
<feature type="chain" id="PRO_5037877489" description="LPXTG cell wall anchor domain-containing protein" evidence="2">
    <location>
        <begin position="24"/>
        <end position="190"/>
    </location>
</feature>
<keyword evidence="2" id="KW-0732">Signal</keyword>
<comment type="caution">
    <text evidence="3">The sequence shown here is derived from an EMBL/GenBank/DDBJ whole genome shotgun (WGS) entry which is preliminary data.</text>
</comment>
<dbReference type="EMBL" id="JAEEGA010000018">
    <property type="protein sequence ID" value="MBP1043625.1"/>
    <property type="molecule type" value="Genomic_DNA"/>
</dbReference>
<dbReference type="AlphaFoldDB" id="A0A940P9Q6"/>
<gene>
    <name evidence="3" type="ORF">I6N95_21595</name>
</gene>
<name>A0A940P9Q6_9ENTE</name>
<dbReference type="RefSeq" id="WP_209531439.1">
    <property type="nucleotide sequence ID" value="NZ_JAEEGA010000018.1"/>
</dbReference>